<reference evidence="2 3" key="1">
    <citation type="submission" date="2021-02" db="EMBL/GenBank/DDBJ databases">
        <title>Lactate utilizing bacteria of the human gut.</title>
        <authorList>
            <person name="Sheridan P.O."/>
        </authorList>
    </citation>
    <scope>NUCLEOTIDE SEQUENCE [LARGE SCALE GENOMIC DNA]</scope>
    <source>
        <strain evidence="2 3">HTF-83D</strain>
    </source>
</reference>
<comment type="caution">
    <text evidence="2">The sequence shown here is derived from an EMBL/GenBank/DDBJ whole genome shotgun (WGS) entry which is preliminary data.</text>
</comment>
<dbReference type="EMBL" id="JAFIQO010000231">
    <property type="protein sequence ID" value="MBP0058498.1"/>
    <property type="molecule type" value="Genomic_DNA"/>
</dbReference>
<proteinExistence type="predicted"/>
<evidence type="ECO:0000256" key="1">
    <source>
        <dbReference type="SAM" id="MobiDB-lite"/>
    </source>
</evidence>
<feature type="compositionally biased region" description="Acidic residues" evidence="1">
    <location>
        <begin position="105"/>
        <end position="156"/>
    </location>
</feature>
<sequence>MRYKDELRIAGVTALFCCAMLMITAVVPKDTTVAKARKTFKEAPETAADAEAQAQSEAEDAGFTVYTEDSNYDYEDNSYDDSGSDDTSTDTSDSDSSGDTTYDPSYDDSTTDNTEDNVIEDDSSSDYDTPDTDTSDSDDGTEDDTEFDYPTEEETFPSDYADTGDYTGTDVYTDNNWQ</sequence>
<dbReference type="RefSeq" id="WP_209294078.1">
    <property type="nucleotide sequence ID" value="NZ_JAFIQO010000231.1"/>
</dbReference>
<feature type="compositionally biased region" description="Low complexity" evidence="1">
    <location>
        <begin position="159"/>
        <end position="178"/>
    </location>
</feature>
<feature type="compositionally biased region" description="Low complexity" evidence="1">
    <location>
        <begin position="45"/>
        <end position="56"/>
    </location>
</feature>
<evidence type="ECO:0000313" key="2">
    <source>
        <dbReference type="EMBL" id="MBP0058498.1"/>
    </source>
</evidence>
<feature type="compositionally biased region" description="Acidic residues" evidence="1">
    <location>
        <begin position="70"/>
        <end position="88"/>
    </location>
</feature>
<accession>A0ABS3ZME1</accession>
<evidence type="ECO:0000313" key="3">
    <source>
        <dbReference type="Proteomes" id="UP001315001"/>
    </source>
</evidence>
<dbReference type="Proteomes" id="UP001315001">
    <property type="component" value="Unassembled WGS sequence"/>
</dbReference>
<name>A0ABS3ZME1_9FIRM</name>
<feature type="compositionally biased region" description="Low complexity" evidence="1">
    <location>
        <begin position="89"/>
        <end position="104"/>
    </location>
</feature>
<keyword evidence="3" id="KW-1185">Reference proteome</keyword>
<protein>
    <submittedName>
        <fullName evidence="2">Uncharacterized protein</fullName>
    </submittedName>
</protein>
<gene>
    <name evidence="2" type="ORF">JYQ75_14110</name>
</gene>
<feature type="region of interest" description="Disordered" evidence="1">
    <location>
        <begin position="41"/>
        <end position="178"/>
    </location>
</feature>
<organism evidence="2 3">
    <name type="scientific">Anaerobutyricum soehngenii</name>
    <dbReference type="NCBI Taxonomy" id="105843"/>
    <lineage>
        <taxon>Bacteria</taxon>
        <taxon>Bacillati</taxon>
        <taxon>Bacillota</taxon>
        <taxon>Clostridia</taxon>
        <taxon>Lachnospirales</taxon>
        <taxon>Lachnospiraceae</taxon>
        <taxon>Anaerobutyricum</taxon>
    </lineage>
</organism>